<evidence type="ECO:0000256" key="1">
    <source>
        <dbReference type="SAM" id="MobiDB-lite"/>
    </source>
</evidence>
<evidence type="ECO:0000313" key="3">
    <source>
        <dbReference type="Proteomes" id="UP001431783"/>
    </source>
</evidence>
<keyword evidence="3" id="KW-1185">Reference proteome</keyword>
<feature type="region of interest" description="Disordered" evidence="1">
    <location>
        <begin position="62"/>
        <end position="84"/>
    </location>
</feature>
<feature type="compositionally biased region" description="Low complexity" evidence="1">
    <location>
        <begin position="69"/>
        <end position="84"/>
    </location>
</feature>
<evidence type="ECO:0000313" key="2">
    <source>
        <dbReference type="EMBL" id="KAK9879700.1"/>
    </source>
</evidence>
<organism evidence="2 3">
    <name type="scientific">Henosepilachna vigintioctopunctata</name>
    <dbReference type="NCBI Taxonomy" id="420089"/>
    <lineage>
        <taxon>Eukaryota</taxon>
        <taxon>Metazoa</taxon>
        <taxon>Ecdysozoa</taxon>
        <taxon>Arthropoda</taxon>
        <taxon>Hexapoda</taxon>
        <taxon>Insecta</taxon>
        <taxon>Pterygota</taxon>
        <taxon>Neoptera</taxon>
        <taxon>Endopterygota</taxon>
        <taxon>Coleoptera</taxon>
        <taxon>Polyphaga</taxon>
        <taxon>Cucujiformia</taxon>
        <taxon>Coccinelloidea</taxon>
        <taxon>Coccinellidae</taxon>
        <taxon>Epilachninae</taxon>
        <taxon>Epilachnini</taxon>
        <taxon>Henosepilachna</taxon>
    </lineage>
</organism>
<dbReference type="AlphaFoldDB" id="A0AAW1UB12"/>
<accession>A0AAW1UB12</accession>
<gene>
    <name evidence="2" type="ORF">WA026_006760</name>
</gene>
<dbReference type="Proteomes" id="UP001431783">
    <property type="component" value="Unassembled WGS sequence"/>
</dbReference>
<dbReference type="EMBL" id="JARQZJ010000062">
    <property type="protein sequence ID" value="KAK9879700.1"/>
    <property type="molecule type" value="Genomic_DNA"/>
</dbReference>
<reference evidence="2 3" key="1">
    <citation type="submission" date="2023-03" db="EMBL/GenBank/DDBJ databases">
        <title>Genome insight into feeding habits of ladybird beetles.</title>
        <authorList>
            <person name="Li H.-S."/>
            <person name="Huang Y.-H."/>
            <person name="Pang H."/>
        </authorList>
    </citation>
    <scope>NUCLEOTIDE SEQUENCE [LARGE SCALE GENOMIC DNA]</scope>
    <source>
        <strain evidence="2">SYSU_2023b</strain>
        <tissue evidence="2">Whole body</tissue>
    </source>
</reference>
<proteinExistence type="predicted"/>
<protein>
    <submittedName>
        <fullName evidence="2">Uncharacterized protein</fullName>
    </submittedName>
</protein>
<sequence>MKQHPGRRLTRHQLGSLLNQAWGKSATSENAISGFRATGVFSLNPGFMPEYAFGGKTEAPVESHYKDLTGTTQSTGPSTSKTQT</sequence>
<comment type="caution">
    <text evidence="2">The sequence shown here is derived from an EMBL/GenBank/DDBJ whole genome shotgun (WGS) entry which is preliminary data.</text>
</comment>
<name>A0AAW1UB12_9CUCU</name>